<dbReference type="SUPFAM" id="SSF161098">
    <property type="entry name" value="MetI-like"/>
    <property type="match status" value="1"/>
</dbReference>
<dbReference type="PANTHER" id="PTHR30193:SF37">
    <property type="entry name" value="INNER MEMBRANE ABC TRANSPORTER PERMEASE PROTEIN YCJO"/>
    <property type="match status" value="1"/>
</dbReference>
<comment type="caution">
    <text evidence="9">The sequence shown here is derived from an EMBL/GenBank/DDBJ whole genome shotgun (WGS) entry which is preliminary data.</text>
</comment>
<evidence type="ECO:0000313" key="9">
    <source>
        <dbReference type="EMBL" id="MYC93805.1"/>
    </source>
</evidence>
<organism evidence="9">
    <name type="scientific">Caldilineaceae bacterium SB0661_bin_32</name>
    <dbReference type="NCBI Taxonomy" id="2605255"/>
    <lineage>
        <taxon>Bacteria</taxon>
        <taxon>Bacillati</taxon>
        <taxon>Chloroflexota</taxon>
        <taxon>Caldilineae</taxon>
        <taxon>Caldilineales</taxon>
        <taxon>Caldilineaceae</taxon>
    </lineage>
</organism>
<reference evidence="9" key="1">
    <citation type="submission" date="2019-09" db="EMBL/GenBank/DDBJ databases">
        <title>Characterisation of the sponge microbiome using genome-centric metagenomics.</title>
        <authorList>
            <person name="Engelberts J.P."/>
            <person name="Robbins S.J."/>
            <person name="De Goeij J.M."/>
            <person name="Aranda M."/>
            <person name="Bell S.C."/>
            <person name="Webster N.S."/>
        </authorList>
    </citation>
    <scope>NUCLEOTIDE SEQUENCE</scope>
    <source>
        <strain evidence="9">SB0661_bin_32</strain>
    </source>
</reference>
<keyword evidence="4 7" id="KW-0812">Transmembrane</keyword>
<evidence type="ECO:0000259" key="8">
    <source>
        <dbReference type="PROSITE" id="PS50928"/>
    </source>
</evidence>
<sequence length="298" mass="33915">MKKTLWERIWETKTGYLMVVPTLAFLLVFQYYPAISGLYRSMFDWNAGLAGNFIGLANFVELFTDDEVFIRSLRNMALLTIWYLVAFVGLSTGVAVLIHRIRNEGSKYFFRLFMILPVIIPAVVLILLWKFIYDSTIGPLNAILIGVGLQDWTHAWLAEPKIAIYAVMFRNFPWIDGVSVLILLAGLQAIPVEIVESGLLDGASGWRRLRYIELPLITGQIKLLIVLTIMWGVQEYSAVWAMTQGGPIDSTQVPGMWMYFNAFRISRMGYASAIGVVMFLITLVATILNMRYIRSQEY</sequence>
<evidence type="ECO:0000256" key="2">
    <source>
        <dbReference type="ARBA" id="ARBA00022448"/>
    </source>
</evidence>
<feature type="transmembrane region" description="Helical" evidence="7">
    <location>
        <begin position="110"/>
        <end position="132"/>
    </location>
</feature>
<feature type="transmembrane region" description="Helical" evidence="7">
    <location>
        <begin position="76"/>
        <end position="98"/>
    </location>
</feature>
<comment type="subcellular location">
    <subcellularLocation>
        <location evidence="1 7">Cell membrane</location>
        <topology evidence="1 7">Multi-pass membrane protein</topology>
    </subcellularLocation>
</comment>
<dbReference type="PROSITE" id="PS50928">
    <property type="entry name" value="ABC_TM1"/>
    <property type="match status" value="1"/>
</dbReference>
<keyword evidence="5 7" id="KW-1133">Transmembrane helix</keyword>
<dbReference type="CDD" id="cd06261">
    <property type="entry name" value="TM_PBP2"/>
    <property type="match status" value="1"/>
</dbReference>
<keyword evidence="3" id="KW-1003">Cell membrane</keyword>
<feature type="transmembrane region" description="Helical" evidence="7">
    <location>
        <begin position="15"/>
        <end position="33"/>
    </location>
</feature>
<dbReference type="GO" id="GO:0055085">
    <property type="term" value="P:transmembrane transport"/>
    <property type="evidence" value="ECO:0007669"/>
    <property type="project" value="InterPro"/>
</dbReference>
<dbReference type="GO" id="GO:0005886">
    <property type="term" value="C:plasma membrane"/>
    <property type="evidence" value="ECO:0007669"/>
    <property type="project" value="UniProtKB-SubCell"/>
</dbReference>
<protein>
    <submittedName>
        <fullName evidence="9">Sugar ABC transporter permease</fullName>
    </submittedName>
</protein>
<feature type="transmembrane region" description="Helical" evidence="7">
    <location>
        <begin position="211"/>
        <end position="233"/>
    </location>
</feature>
<evidence type="ECO:0000256" key="5">
    <source>
        <dbReference type="ARBA" id="ARBA00022989"/>
    </source>
</evidence>
<name>A0A6B1D2S9_9CHLR</name>
<evidence type="ECO:0000256" key="1">
    <source>
        <dbReference type="ARBA" id="ARBA00004651"/>
    </source>
</evidence>
<keyword evidence="2 7" id="KW-0813">Transport</keyword>
<dbReference type="InterPro" id="IPR051393">
    <property type="entry name" value="ABC_transporter_permease"/>
</dbReference>
<accession>A0A6B1D2S9</accession>
<dbReference type="PANTHER" id="PTHR30193">
    <property type="entry name" value="ABC TRANSPORTER PERMEASE PROTEIN"/>
    <property type="match status" value="1"/>
</dbReference>
<dbReference type="Pfam" id="PF00528">
    <property type="entry name" value="BPD_transp_1"/>
    <property type="match status" value="1"/>
</dbReference>
<feature type="transmembrane region" description="Helical" evidence="7">
    <location>
        <begin position="178"/>
        <end position="199"/>
    </location>
</feature>
<gene>
    <name evidence="9" type="ORF">F4X14_02445</name>
</gene>
<keyword evidence="6 7" id="KW-0472">Membrane</keyword>
<feature type="domain" description="ABC transmembrane type-1" evidence="8">
    <location>
        <begin position="73"/>
        <end position="289"/>
    </location>
</feature>
<evidence type="ECO:0000256" key="3">
    <source>
        <dbReference type="ARBA" id="ARBA00022475"/>
    </source>
</evidence>
<dbReference type="AlphaFoldDB" id="A0A6B1D2S9"/>
<evidence type="ECO:0000256" key="7">
    <source>
        <dbReference type="RuleBase" id="RU363032"/>
    </source>
</evidence>
<dbReference type="InterPro" id="IPR035906">
    <property type="entry name" value="MetI-like_sf"/>
</dbReference>
<feature type="transmembrane region" description="Helical" evidence="7">
    <location>
        <begin position="268"/>
        <end position="288"/>
    </location>
</feature>
<proteinExistence type="inferred from homology"/>
<dbReference type="Gene3D" id="1.10.3720.10">
    <property type="entry name" value="MetI-like"/>
    <property type="match status" value="1"/>
</dbReference>
<evidence type="ECO:0000256" key="6">
    <source>
        <dbReference type="ARBA" id="ARBA00023136"/>
    </source>
</evidence>
<comment type="similarity">
    <text evidence="7">Belongs to the binding-protein-dependent transport system permease family.</text>
</comment>
<dbReference type="EMBL" id="VXMH01000014">
    <property type="protein sequence ID" value="MYC93805.1"/>
    <property type="molecule type" value="Genomic_DNA"/>
</dbReference>
<evidence type="ECO:0000256" key="4">
    <source>
        <dbReference type="ARBA" id="ARBA00022692"/>
    </source>
</evidence>
<dbReference type="InterPro" id="IPR000515">
    <property type="entry name" value="MetI-like"/>
</dbReference>